<sequence>MRIKYKINGIVQGVGFRPTVYKIATSLNLTGYVLNSSDGVIIEIEGENQDKFIDELKKNLPPLAKIDSIEKEIFPKAGYKTFEIKESKNSDKTTSISPDICVCDDCLKEMYDKNNKRYLFPFINCTNCGPRYTIIENIPYDRKNTSMKKFKMCDSCYREYTNPLERRYHAEPTCCYECGPSLNVKWRMENGKWKNIDFNKEIEKIEFIANKIKDGKIVAIKGLGGFHLVCDATNENAVSELRSRKKRPSKPFAIMFKNIESIKEYCEINENDEKLILSKEKPIVIVKKKRELPGIAPNIGKYGVFLPYTPVHFLLFDFLDFPIVATSANISNDPIIRDSNELIQKLGNVVDFILDNNRDIVNACDDSVIQGVKDTFITMRLSRGYAPKSFALKKNIKPNILAVGANQKNTITLAFKDKMILSPHIGDLGTIDSIEYFERTIETFRRLYDFKEDIIICDKHPYYESTKWAKKQNKEVIEIQHHFSHALSGLFEFDLKEALVFAWDGTGLGDDGAIWGGEVFVVNRSGYERVHHFKYFKLIGGEKAVKNPANMAVALLNDDLAKNYSNHKIALALKNGNFPLTSSVGRIFDIAAFLSGMIEKNEYEGYSGMLIEKYYNPLIKDFIDLEIDREIDFYPLIEFVARNRGKFELVSSVFLNTLTNLIKKISKNYNLPVLLTGGVFQNTTLLSLIDNVYFNQTIPVNDGGISVGQAAYGIWNL</sequence>
<evidence type="ECO:0000256" key="8">
    <source>
        <dbReference type="PIRNR" id="PIRNR006256"/>
    </source>
</evidence>
<evidence type="ECO:0000259" key="11">
    <source>
        <dbReference type="PROSITE" id="PS51163"/>
    </source>
</evidence>
<dbReference type="GO" id="GO:0008270">
    <property type="term" value="F:zinc ion binding"/>
    <property type="evidence" value="ECO:0007669"/>
    <property type="project" value="UniProtKB-KW"/>
</dbReference>
<organism evidence="12 13">
    <name type="scientific">Lebetimonas natsushimae</name>
    <dbReference type="NCBI Taxonomy" id="1936991"/>
    <lineage>
        <taxon>Bacteria</taxon>
        <taxon>Pseudomonadati</taxon>
        <taxon>Campylobacterota</taxon>
        <taxon>Epsilonproteobacteria</taxon>
        <taxon>Nautiliales</taxon>
        <taxon>Nautiliaceae</taxon>
        <taxon>Lebetimonas</taxon>
    </lineage>
</organism>
<dbReference type="SUPFAM" id="SSF54975">
    <property type="entry name" value="Acylphosphatase/BLUF domain-like"/>
    <property type="match status" value="1"/>
</dbReference>
<proteinExistence type="inferred from homology"/>
<dbReference type="PANTHER" id="PTHR42959">
    <property type="entry name" value="CARBAMOYLTRANSFERASE"/>
    <property type="match status" value="1"/>
</dbReference>
<evidence type="ECO:0000256" key="7">
    <source>
        <dbReference type="ARBA" id="ARBA00048220"/>
    </source>
</evidence>
<comment type="catalytic activity">
    <reaction evidence="7">
        <text>C-terminal L-cysteinyl-[HypE protein] + carbamoyl phosphate + ATP + H2O = C-terminal S-carboxamide-L-cysteinyl-[HypE protein] + AMP + phosphate + diphosphate + H(+)</text>
        <dbReference type="Rhea" id="RHEA:55636"/>
        <dbReference type="Rhea" id="RHEA-COMP:14247"/>
        <dbReference type="Rhea" id="RHEA-COMP:14392"/>
        <dbReference type="ChEBI" id="CHEBI:15377"/>
        <dbReference type="ChEBI" id="CHEBI:15378"/>
        <dbReference type="ChEBI" id="CHEBI:30616"/>
        <dbReference type="ChEBI" id="CHEBI:33019"/>
        <dbReference type="ChEBI" id="CHEBI:43474"/>
        <dbReference type="ChEBI" id="CHEBI:58228"/>
        <dbReference type="ChEBI" id="CHEBI:76913"/>
        <dbReference type="ChEBI" id="CHEBI:139126"/>
        <dbReference type="ChEBI" id="CHEBI:456215"/>
    </reaction>
</comment>
<dbReference type="GO" id="GO:0003725">
    <property type="term" value="F:double-stranded RNA binding"/>
    <property type="evidence" value="ECO:0007669"/>
    <property type="project" value="InterPro"/>
</dbReference>
<dbReference type="InterPro" id="IPR017968">
    <property type="entry name" value="Acylphosphatase_CS"/>
</dbReference>
<feature type="active site" evidence="9">
    <location>
        <position position="35"/>
    </location>
</feature>
<dbReference type="GO" id="GO:0051604">
    <property type="term" value="P:protein maturation"/>
    <property type="evidence" value="ECO:0007669"/>
    <property type="project" value="TreeGrafter"/>
</dbReference>
<dbReference type="PIRSF" id="PIRSF006256">
    <property type="entry name" value="CMPcnvr_hdrg_mat"/>
    <property type="match status" value="1"/>
</dbReference>
<dbReference type="InterPro" id="IPR011125">
    <property type="entry name" value="Znf_HypF"/>
</dbReference>
<dbReference type="Pfam" id="PF17788">
    <property type="entry name" value="HypF_C"/>
    <property type="match status" value="1"/>
</dbReference>
<evidence type="ECO:0000256" key="9">
    <source>
        <dbReference type="PROSITE-ProRule" id="PRU00520"/>
    </source>
</evidence>
<reference evidence="12 13" key="1">
    <citation type="journal article" date="2017" name="Syst. Appl. Microbiol.">
        <title>Lebetimonas natsushimae sp. nov., a novel strictly anaerobic, moderately thermophilic chemoautotroph isolated from a deep-sea hydrothermal vent polychaete nest in the Mid-Okinawa Trough.</title>
        <authorList>
            <person name="Nagata R."/>
            <person name="Takaki Y."/>
            <person name="Tame A."/>
            <person name="Nunoura T."/>
            <person name="Muto H."/>
            <person name="Mino S."/>
            <person name="Sawayama S."/>
            <person name="Takai K."/>
            <person name="Nakagawa S."/>
        </authorList>
    </citation>
    <scope>NUCLEOTIDE SEQUENCE [LARGE SCALE GENOMIC DNA]</scope>
    <source>
        <strain evidence="12 13">HS1857</strain>
    </source>
</reference>
<evidence type="ECO:0000313" key="12">
    <source>
        <dbReference type="EMBL" id="GAX87538.1"/>
    </source>
</evidence>
<keyword evidence="3" id="KW-0436">Ligase</keyword>
<evidence type="ECO:0000256" key="2">
    <source>
        <dbReference type="ARBA" id="ARBA00008097"/>
    </source>
</evidence>
<keyword evidence="4" id="KW-0479">Metal-binding</keyword>
<feature type="domain" description="Acylphosphatase-like" evidence="10">
    <location>
        <begin position="2"/>
        <end position="86"/>
    </location>
</feature>
<dbReference type="EC" id="6.2.-.-" evidence="8"/>
<protein>
    <recommendedName>
        <fullName evidence="8">Carbamoyltransferase</fullName>
        <ecNumber evidence="8">6.2.-.-</ecNumber>
    </recommendedName>
</protein>
<keyword evidence="5" id="KW-0863">Zinc-finger</keyword>
<dbReference type="Gene3D" id="3.30.110.120">
    <property type="match status" value="1"/>
</dbReference>
<dbReference type="Pfam" id="PF22521">
    <property type="entry name" value="HypF_C_2"/>
    <property type="match status" value="1"/>
</dbReference>
<evidence type="ECO:0000256" key="6">
    <source>
        <dbReference type="ARBA" id="ARBA00022833"/>
    </source>
</evidence>
<dbReference type="PROSITE" id="PS00150">
    <property type="entry name" value="ACYLPHOSPHATASE_1"/>
    <property type="match status" value="1"/>
</dbReference>
<dbReference type="InterPro" id="IPR017945">
    <property type="entry name" value="DHBP_synth_RibB-like_a/b_dom"/>
</dbReference>
<keyword evidence="6" id="KW-0862">Zinc</keyword>
<evidence type="ECO:0000256" key="1">
    <source>
        <dbReference type="ARBA" id="ARBA00004711"/>
    </source>
</evidence>
<dbReference type="InterPro" id="IPR001792">
    <property type="entry name" value="Acylphosphatase-like_dom"/>
</dbReference>
<dbReference type="PROSITE" id="PS51163">
    <property type="entry name" value="YRDC"/>
    <property type="match status" value="1"/>
</dbReference>
<comment type="caution">
    <text evidence="12">The sequence shown here is derived from an EMBL/GenBank/DDBJ whole genome shotgun (WGS) entry which is preliminary data.</text>
</comment>
<dbReference type="Pfam" id="PF07503">
    <property type="entry name" value="zf-HYPF"/>
    <property type="match status" value="2"/>
</dbReference>
<dbReference type="Proteomes" id="UP000217944">
    <property type="component" value="Unassembled WGS sequence"/>
</dbReference>
<dbReference type="GO" id="GO:0016874">
    <property type="term" value="F:ligase activity"/>
    <property type="evidence" value="ECO:0007669"/>
    <property type="project" value="UniProtKB-UniRule"/>
</dbReference>
<keyword evidence="9" id="KW-0378">Hydrolase</keyword>
<dbReference type="RefSeq" id="WP_096258666.1">
    <property type="nucleotide sequence ID" value="NZ_BDME01000001.1"/>
</dbReference>
<dbReference type="Gene3D" id="3.90.870.50">
    <property type="match status" value="1"/>
</dbReference>
<dbReference type="SUPFAM" id="SSF55821">
    <property type="entry name" value="YrdC/RibB"/>
    <property type="match status" value="1"/>
</dbReference>
<comment type="pathway">
    <text evidence="1">Protein modification; [NiFe] hydrogenase maturation.</text>
</comment>
<dbReference type="Gene3D" id="3.30.420.40">
    <property type="match status" value="1"/>
</dbReference>
<dbReference type="OrthoDB" id="9808093at2"/>
<feature type="domain" description="YrdC-like" evidence="11">
    <location>
        <begin position="202"/>
        <end position="384"/>
    </location>
</feature>
<dbReference type="InterPro" id="IPR055128">
    <property type="entry name" value="HypF_C_2"/>
</dbReference>
<dbReference type="InterPro" id="IPR004421">
    <property type="entry name" value="Carbamoyltransferase_HypF"/>
</dbReference>
<dbReference type="PANTHER" id="PTHR42959:SF1">
    <property type="entry name" value="CARBAMOYLTRANSFERASE HYPF"/>
    <property type="match status" value="1"/>
</dbReference>
<dbReference type="Gene3D" id="3.30.420.360">
    <property type="match status" value="1"/>
</dbReference>
<dbReference type="InterPro" id="IPR051060">
    <property type="entry name" value="Carbamoyltrans_HypF-like"/>
</dbReference>
<comment type="catalytic activity">
    <reaction evidence="9">
        <text>an acyl phosphate + H2O = a carboxylate + phosphate + H(+)</text>
        <dbReference type="Rhea" id="RHEA:14965"/>
        <dbReference type="ChEBI" id="CHEBI:15377"/>
        <dbReference type="ChEBI" id="CHEBI:15378"/>
        <dbReference type="ChEBI" id="CHEBI:29067"/>
        <dbReference type="ChEBI" id="CHEBI:43474"/>
        <dbReference type="ChEBI" id="CHEBI:59918"/>
        <dbReference type="EC" id="3.6.1.7"/>
    </reaction>
</comment>
<dbReference type="Pfam" id="PF00708">
    <property type="entry name" value="Acylphosphatase"/>
    <property type="match status" value="1"/>
</dbReference>
<feature type="active site" evidence="9">
    <location>
        <position position="17"/>
    </location>
</feature>
<dbReference type="Pfam" id="PF01300">
    <property type="entry name" value="Sua5_yciO_yrdC"/>
    <property type="match status" value="1"/>
</dbReference>
<dbReference type="NCBIfam" id="TIGR00143">
    <property type="entry name" value="hypF"/>
    <property type="match status" value="1"/>
</dbReference>
<dbReference type="PROSITE" id="PS51160">
    <property type="entry name" value="ACYLPHOSPHATASE_3"/>
    <property type="match status" value="1"/>
</dbReference>
<dbReference type="InterPro" id="IPR041440">
    <property type="entry name" value="HypF_C"/>
</dbReference>
<evidence type="ECO:0000313" key="13">
    <source>
        <dbReference type="Proteomes" id="UP000217944"/>
    </source>
</evidence>
<dbReference type="EMBL" id="BDME01000001">
    <property type="protein sequence ID" value="GAX87538.1"/>
    <property type="molecule type" value="Genomic_DNA"/>
</dbReference>
<evidence type="ECO:0000259" key="10">
    <source>
        <dbReference type="PROSITE" id="PS51160"/>
    </source>
</evidence>
<accession>A0A292YCV8</accession>
<dbReference type="AlphaFoldDB" id="A0A292YCV8"/>
<dbReference type="GO" id="GO:0003998">
    <property type="term" value="F:acylphosphatase activity"/>
    <property type="evidence" value="ECO:0007669"/>
    <property type="project" value="UniProtKB-EC"/>
</dbReference>
<dbReference type="InterPro" id="IPR006070">
    <property type="entry name" value="Sua5-like_dom"/>
</dbReference>
<dbReference type="GO" id="GO:0016743">
    <property type="term" value="F:carboxyl- or carbamoyltransferase activity"/>
    <property type="evidence" value="ECO:0007669"/>
    <property type="project" value="UniProtKB-UniRule"/>
</dbReference>
<dbReference type="UniPathway" id="UPA00335"/>
<name>A0A292YCV8_9BACT</name>
<keyword evidence="13" id="KW-1185">Reference proteome</keyword>
<comment type="similarity">
    <text evidence="2 8">Belongs to the carbamoyltransferase HypF family.</text>
</comment>
<evidence type="ECO:0000256" key="5">
    <source>
        <dbReference type="ARBA" id="ARBA00022771"/>
    </source>
</evidence>
<evidence type="ECO:0000256" key="4">
    <source>
        <dbReference type="ARBA" id="ARBA00022723"/>
    </source>
</evidence>
<gene>
    <name evidence="12" type="ORF">LNAT_P0834</name>
</gene>
<evidence type="ECO:0000256" key="3">
    <source>
        <dbReference type="ARBA" id="ARBA00022598"/>
    </source>
</evidence>
<dbReference type="InterPro" id="IPR036046">
    <property type="entry name" value="Acylphosphatase-like_dom_sf"/>
</dbReference>